<feature type="domain" description="Thiolase N-terminal" evidence="11">
    <location>
        <begin position="4"/>
        <end position="266"/>
    </location>
</feature>
<feature type="active site" description="Proton acceptor" evidence="9">
    <location>
        <position position="385"/>
    </location>
</feature>
<evidence type="ECO:0000256" key="6">
    <source>
        <dbReference type="ARBA" id="ARBA00030755"/>
    </source>
</evidence>
<dbReference type="InterPro" id="IPR002155">
    <property type="entry name" value="Thiolase"/>
</dbReference>
<comment type="similarity">
    <text evidence="2 10">Belongs to the thiolase-like superfamily. Thiolase family.</text>
</comment>
<evidence type="ECO:0000259" key="12">
    <source>
        <dbReference type="Pfam" id="PF02803"/>
    </source>
</evidence>
<evidence type="ECO:0000256" key="4">
    <source>
        <dbReference type="ARBA" id="ARBA00022679"/>
    </source>
</evidence>
<dbReference type="CDD" id="cd00751">
    <property type="entry name" value="thiolase"/>
    <property type="match status" value="1"/>
</dbReference>
<name>A0A9D1G370_9FIRM</name>
<evidence type="ECO:0000256" key="5">
    <source>
        <dbReference type="ARBA" id="ARBA00023315"/>
    </source>
</evidence>
<protein>
    <recommendedName>
        <fullName evidence="7">Acetyl-CoA acetyltransferase</fullName>
        <ecNumber evidence="3">2.3.1.9</ecNumber>
    </recommendedName>
    <alternativeName>
        <fullName evidence="6">Acetoacetyl-CoA thiolase</fullName>
    </alternativeName>
</protein>
<comment type="subcellular location">
    <subcellularLocation>
        <location evidence="1">Cytoplasm</location>
    </subcellularLocation>
</comment>
<comment type="catalytic activity">
    <reaction evidence="8">
        <text>2 acetyl-CoA = acetoacetyl-CoA + CoA</text>
        <dbReference type="Rhea" id="RHEA:21036"/>
        <dbReference type="ChEBI" id="CHEBI:57286"/>
        <dbReference type="ChEBI" id="CHEBI:57287"/>
        <dbReference type="ChEBI" id="CHEBI:57288"/>
        <dbReference type="EC" id="2.3.1.9"/>
    </reaction>
</comment>
<keyword evidence="5 10" id="KW-0012">Acyltransferase</keyword>
<reference evidence="13" key="1">
    <citation type="submission" date="2020-10" db="EMBL/GenBank/DDBJ databases">
        <authorList>
            <person name="Gilroy R."/>
        </authorList>
    </citation>
    <scope>NUCLEOTIDE SEQUENCE</scope>
    <source>
        <strain evidence="13">ChiHecec3B27-6122</strain>
    </source>
</reference>
<evidence type="ECO:0000259" key="11">
    <source>
        <dbReference type="Pfam" id="PF00108"/>
    </source>
</evidence>
<evidence type="ECO:0000256" key="2">
    <source>
        <dbReference type="ARBA" id="ARBA00010982"/>
    </source>
</evidence>
<dbReference type="FunFam" id="3.40.47.10:FF:000010">
    <property type="entry name" value="Acetyl-CoA acetyltransferase (Thiolase)"/>
    <property type="match status" value="1"/>
</dbReference>
<dbReference type="GO" id="GO:0005737">
    <property type="term" value="C:cytoplasm"/>
    <property type="evidence" value="ECO:0007669"/>
    <property type="project" value="UniProtKB-SubCell"/>
</dbReference>
<evidence type="ECO:0000256" key="3">
    <source>
        <dbReference type="ARBA" id="ARBA00012705"/>
    </source>
</evidence>
<proteinExistence type="inferred from homology"/>
<dbReference type="Proteomes" id="UP000886876">
    <property type="component" value="Unassembled WGS sequence"/>
</dbReference>
<reference evidence="13" key="2">
    <citation type="journal article" date="2021" name="PeerJ">
        <title>Extensive microbial diversity within the chicken gut microbiome revealed by metagenomics and culture.</title>
        <authorList>
            <person name="Gilroy R."/>
            <person name="Ravi A."/>
            <person name="Getino M."/>
            <person name="Pursley I."/>
            <person name="Horton D.L."/>
            <person name="Alikhan N.F."/>
            <person name="Baker D."/>
            <person name="Gharbi K."/>
            <person name="Hall N."/>
            <person name="Watson M."/>
            <person name="Adriaenssens E.M."/>
            <person name="Foster-Nyarko E."/>
            <person name="Jarju S."/>
            <person name="Secka A."/>
            <person name="Antonio M."/>
            <person name="Oren A."/>
            <person name="Chaudhuri R.R."/>
            <person name="La Ragione R."/>
            <person name="Hildebrand F."/>
            <person name="Pallen M.J."/>
        </authorList>
    </citation>
    <scope>NUCLEOTIDE SEQUENCE</scope>
    <source>
        <strain evidence="13">ChiHecec3B27-6122</strain>
    </source>
</reference>
<dbReference type="PANTHER" id="PTHR18919">
    <property type="entry name" value="ACETYL-COA C-ACYLTRANSFERASE"/>
    <property type="match status" value="1"/>
</dbReference>
<keyword evidence="4 10" id="KW-0808">Transferase</keyword>
<evidence type="ECO:0000256" key="10">
    <source>
        <dbReference type="RuleBase" id="RU003557"/>
    </source>
</evidence>
<evidence type="ECO:0000313" key="14">
    <source>
        <dbReference type="Proteomes" id="UP000886876"/>
    </source>
</evidence>
<dbReference type="Gene3D" id="3.40.47.10">
    <property type="match status" value="2"/>
</dbReference>
<dbReference type="InterPro" id="IPR020613">
    <property type="entry name" value="Thiolase_CS"/>
</dbReference>
<dbReference type="EC" id="2.3.1.9" evidence="3"/>
<evidence type="ECO:0000256" key="9">
    <source>
        <dbReference type="PIRSR" id="PIRSR000429-1"/>
    </source>
</evidence>
<dbReference type="InterPro" id="IPR020616">
    <property type="entry name" value="Thiolase_N"/>
</dbReference>
<feature type="active site" description="Proton acceptor" evidence="9">
    <location>
        <position position="355"/>
    </location>
</feature>
<evidence type="ECO:0000313" key="13">
    <source>
        <dbReference type="EMBL" id="HIS96453.1"/>
    </source>
</evidence>
<dbReference type="NCBIfam" id="TIGR01930">
    <property type="entry name" value="AcCoA-C-Actrans"/>
    <property type="match status" value="1"/>
</dbReference>
<dbReference type="InterPro" id="IPR020617">
    <property type="entry name" value="Thiolase_C"/>
</dbReference>
<gene>
    <name evidence="13" type="ORF">IAD42_00595</name>
</gene>
<dbReference type="Pfam" id="PF02803">
    <property type="entry name" value="Thiolase_C"/>
    <property type="match status" value="1"/>
</dbReference>
<dbReference type="GO" id="GO:0003985">
    <property type="term" value="F:acetyl-CoA C-acetyltransferase activity"/>
    <property type="evidence" value="ECO:0007669"/>
    <property type="project" value="UniProtKB-EC"/>
</dbReference>
<dbReference type="PIRSF" id="PIRSF000429">
    <property type="entry name" value="Ac-CoA_Ac_transf"/>
    <property type="match status" value="1"/>
</dbReference>
<dbReference type="AlphaFoldDB" id="A0A9D1G370"/>
<dbReference type="PROSITE" id="PS00737">
    <property type="entry name" value="THIOLASE_2"/>
    <property type="match status" value="1"/>
</dbReference>
<accession>A0A9D1G370</accession>
<dbReference type="SUPFAM" id="SSF53901">
    <property type="entry name" value="Thiolase-like"/>
    <property type="match status" value="2"/>
</dbReference>
<dbReference type="InterPro" id="IPR020610">
    <property type="entry name" value="Thiolase_AS"/>
</dbReference>
<evidence type="ECO:0000256" key="8">
    <source>
        <dbReference type="ARBA" id="ARBA00051550"/>
    </source>
</evidence>
<feature type="domain" description="Thiolase C-terminal" evidence="12">
    <location>
        <begin position="275"/>
        <end position="397"/>
    </location>
</feature>
<evidence type="ECO:0000256" key="7">
    <source>
        <dbReference type="ARBA" id="ARBA00044137"/>
    </source>
</evidence>
<comment type="caution">
    <text evidence="13">The sequence shown here is derived from an EMBL/GenBank/DDBJ whole genome shotgun (WGS) entry which is preliminary data.</text>
</comment>
<sequence length="399" mass="42316">MDSVVIVEACRTAVGKFGGTLKPYSAGELASAMMSAAISRAGISPELIDEVDFGQCRQSSDHSNIARYAALKAGIPDRVPGNTVMCACASGMLAVRDGMNSILLGQNSVVLTGGVESMSNAPYYVSDLRWGLKAGDTKLKDSLTEAQFCSQPEDIYGRFNMGMTAENIAERYGISRSDQDEFALRSQQKAAEAIASGRFRDEIVPLTVPQGRKKPDIIFDTDEFPRETSMEALAKLKPAFREGGSVTAGNSSGRNDGASALLLMSERRAAELGLSPLARIRGISNAGVDPRYMGLGPVGAVKRVMEQTGLGLDDMQLIELNEAFASQSLACIRELGLEERMDIINVNGGAIALGHPIGSSGSRIIVTLIHEMKKRGLNLGLATLCVAGGMGMAAVIEMN</sequence>
<dbReference type="PANTHER" id="PTHR18919:SF107">
    <property type="entry name" value="ACETYL-COA ACETYLTRANSFERASE, CYTOSOLIC"/>
    <property type="match status" value="1"/>
</dbReference>
<dbReference type="PROSITE" id="PS00099">
    <property type="entry name" value="THIOLASE_3"/>
    <property type="match status" value="1"/>
</dbReference>
<dbReference type="InterPro" id="IPR016039">
    <property type="entry name" value="Thiolase-like"/>
</dbReference>
<dbReference type="Pfam" id="PF00108">
    <property type="entry name" value="Thiolase_N"/>
    <property type="match status" value="1"/>
</dbReference>
<feature type="active site" description="Acyl-thioester intermediate" evidence="9">
    <location>
        <position position="88"/>
    </location>
</feature>
<evidence type="ECO:0000256" key="1">
    <source>
        <dbReference type="ARBA" id="ARBA00004496"/>
    </source>
</evidence>
<dbReference type="EMBL" id="DVJS01000014">
    <property type="protein sequence ID" value="HIS96453.1"/>
    <property type="molecule type" value="Genomic_DNA"/>
</dbReference>
<organism evidence="13 14">
    <name type="scientific">Candidatus Scatomorpha pullistercoris</name>
    <dbReference type="NCBI Taxonomy" id="2840929"/>
    <lineage>
        <taxon>Bacteria</taxon>
        <taxon>Bacillati</taxon>
        <taxon>Bacillota</taxon>
        <taxon>Clostridia</taxon>
        <taxon>Eubacteriales</taxon>
        <taxon>Candidatus Scatomorpha</taxon>
    </lineage>
</organism>